<reference evidence="1 2" key="1">
    <citation type="journal article" date="2020" name="Phytopathology">
        <title>Genome Sequence Resources of Colletotrichum truncatum, C. plurivorum, C. musicola, and C. sojae: Four Species Pathogenic to Soybean (Glycine max).</title>
        <authorList>
            <person name="Rogerio F."/>
            <person name="Boufleur T.R."/>
            <person name="Ciampi-Guillardi M."/>
            <person name="Sukno S.A."/>
            <person name="Thon M.R."/>
            <person name="Massola Junior N.S."/>
            <person name="Baroncelli R."/>
        </authorList>
    </citation>
    <scope>NUCLEOTIDE SEQUENCE [LARGE SCALE GENOMIC DNA]</scope>
    <source>
        <strain evidence="1 2">CMES1059</strain>
    </source>
</reference>
<proteinExistence type="predicted"/>
<accession>A0ACC3ZB27</accession>
<protein>
    <submittedName>
        <fullName evidence="1">Beta-ketoacyl synthase domain-containing protein</fullName>
    </submittedName>
</protein>
<sequence>MPSIRPTPTPIAIIGMGCRLPGGADSPEKFWKLLEDGRSTWTDVPADRYNWESFYHLHHDSQESHNHRGGHFIQQDVATFDANFFGISAAEAEAMDPQQRIILETTYEAMESGGIPLDSIRGTDAAVFTAAFNHDYETIALKDTQHLPKYHLTGNAPSIEANRISYLFDLRGPSVSLNTACSGGLVALHQACQSLGAGESSLAIVGASNLILTPDFMFGMSFMGMLNNEGRSYSFDDRGSGYGRGEGVASLVLKRLDDAIAAGDPIRAVIRNTGVNQDGKTNGITLPSGEAQEALARRVYEQAGLDPRDTAFVEAHGTGTIAGDGAEVRGIHNVFCQGREGELLLGSSKANLGHLEPVSGLAAVIKVVLALERGLIPPTPSVLRLKHSVQFHNIRIPRHGLESWPSGMVRRASINNFGFGGTNAHVILEESSNMIEATRIGAADDALIPSPPPRDDEAKTYQLFVLAAKSKNSLGENMDRLRDWMSKKKTDDFRLEDLAHTLANRRTPMAWRSSCVASTKEDLLSAAGEATLAKVAPSTRPVVFLFTGQGAQWYAMGRELFMTQGRFRDSIMKSEQILRKLGISWSLLDELRKDKDLSRIDKSEIAQPASIAVQIALVDLMHSLGVFPDAVLGHSSGEMGAAYAAGTLTHEQTLLLSDRRSLVSSWCDEDLETKGAMLAAGLGEKEVLPHLQDIPHECGIASVACVNSPSSTTISGDKMAIDALKQRLDSASIFARVLKVDTAYHSHHMKVVAPRYRENIGRMETTTPRKGVRFFSSVTAQEKVSDFGTEYWVENLVSKVRFSEALGTLCNALRAQHSGPLSPIFIELGPHPALSGPTRQTMTSLNLVDFEYAYTSPLFREKDARKTVLEMAGKLFQHGCAVDITAANQTTIPIAEAQGDDETRPKPRPVVIKDLPTYAWDHSKTYWHESRLSRDYRLRPHPHHDLLGLRVVAGNDIDPTWRNILSIDRMPWLRDHVVDGFVIFPGSGYMCMAIEAMWQLAQGNGNGTGARVESFKLRDVRFIKALVVPDPPESVEVQLILRAPAKARDALGAWREFVVIALSPEGQWAEQCRGSIMTEHESGHDESDVETSDDIATHFSELVKWCRDVESRCNDGHSPDTLYETMRNNGNDYGETFATITEMRLGNYAAHAVIKTPDVVGIMPARSMQLHHIHPTTLDTIAHASLPVHARHYRTGPIMPVRVGELTVRANMPSQPGQQLSACVELVPLSSHSAAANTVVFAEEVSDLSRPCVTISDLELVVIGEAKSSTSGSGTGPLPALYTDWVEDNELFPGPVPVHPVSANQTQQQDDGRVNGVNGHKSNTSHQPQPPVELVSLHPDMLHLAGSLQRVLEDGDITTSATAFPVVGSVSPDKVYVLLDNASDPFLDHAQQHGFQELIAFINKARSVLWVSVAAEAGQEPGPGVHLVTGFTRVARRENEGMRLTSLLVPDGHGQTEYEDILRTIGRVIAVNFHRAADDRDGFYECEYVYRDGKVWVPRLSAADGYERWARARRTGSPAPAEMTAFGGEHDLALDVEQPGVVGSMRFVPLAREPLGSLEVEIQPECYVVTRADAFLASGGTDARLALSTEVAGTITAVGSGVVREKWGVGDRVVGFAAQAMSNRPRVPSTLVHHLPASVGFAAGVSVLYPLVSAAYAMLELTGVGRSHAVLVHGADSECGRAAVALARHLGADVFATVHDADGSGRRMLVQDFHLPANRVSSIQAGTYKDQILRLTQKSGVHVALNCSGRDVFRDTWACMANFGTLVDVVQPGGVACAVPPRKNATYVSFDLGAVIQHKPDVVGRLMGQVMAMLDQGHFKSIFSLSTKPITDLHDAFRQVQAGKTAARTVLEIHPGSLVKAVVASSPGEARLVEHATYIIAGGLGDIGQGMCRLLAARGARHVVILSRSGASRDPEKKDLLEKELAALGTHLYTTTCDVAHLDKVAAAADWLRASGLPPVRGVIQSAAVLRDRMLEAMDLDTFHSALRPKQQGTLNLMQCFESASLDFFIMLASAISALGTKGQANYAAGNTFQEGLAMWKTGVNRTRTTHTVTINPGLVAGTDADLYSPERRQILAKQGLSTIPFDEVMSAIDYSMSMEARADPCTQLIIGLDPDLLVKHDAAVNNRIYSKILQTAQEGPGNNNMAAASRSFDQRISAAEGREEVRSIVQEALTAKLAELLAMDPSDVRPHVPIADFGLDSLVAIEIKNWIVRSFKAAMQTADVLEAPSLTSLITVVLERSSLVGAYS</sequence>
<organism evidence="1 2">
    <name type="scientific">Colletotrichum truncatum</name>
    <name type="common">Anthracnose fungus</name>
    <name type="synonym">Colletotrichum capsici</name>
    <dbReference type="NCBI Taxonomy" id="5467"/>
    <lineage>
        <taxon>Eukaryota</taxon>
        <taxon>Fungi</taxon>
        <taxon>Dikarya</taxon>
        <taxon>Ascomycota</taxon>
        <taxon>Pezizomycotina</taxon>
        <taxon>Sordariomycetes</taxon>
        <taxon>Hypocreomycetidae</taxon>
        <taxon>Glomerellales</taxon>
        <taxon>Glomerellaceae</taxon>
        <taxon>Colletotrichum</taxon>
        <taxon>Colletotrichum truncatum species complex</taxon>
    </lineage>
</organism>
<keyword evidence="2" id="KW-1185">Reference proteome</keyword>
<name>A0ACC3ZB27_COLTU</name>
<comment type="caution">
    <text evidence="1">The sequence shown here is derived from an EMBL/GenBank/DDBJ whole genome shotgun (WGS) entry which is preliminary data.</text>
</comment>
<dbReference type="Proteomes" id="UP000805649">
    <property type="component" value="Unassembled WGS sequence"/>
</dbReference>
<gene>
    <name evidence="1" type="ORF">CTRU02_204090</name>
</gene>
<evidence type="ECO:0000313" key="1">
    <source>
        <dbReference type="EMBL" id="KAL0941327.1"/>
    </source>
</evidence>
<dbReference type="EMBL" id="VUJX02000002">
    <property type="protein sequence ID" value="KAL0941327.1"/>
    <property type="molecule type" value="Genomic_DNA"/>
</dbReference>
<evidence type="ECO:0000313" key="2">
    <source>
        <dbReference type="Proteomes" id="UP000805649"/>
    </source>
</evidence>